<dbReference type="KEGG" id="ssm:Spirs_3415"/>
<dbReference type="STRING" id="573413.Spirs_3415"/>
<dbReference type="AlphaFoldDB" id="E1R2E4"/>
<accession>E1R2E4</accession>
<name>E1R2E4_SEDSS</name>
<dbReference type="RefSeq" id="WP_013255963.1">
    <property type="nucleotide sequence ID" value="NC_014364.1"/>
</dbReference>
<sequence>MSISDRIGTLFEENPDRHSALRQVSVWLEREFDQHVWICSIFGKRWAYTVGSSEVLTGRNRWDLGSGWGLLADELRLSPEQWQELCLALAESLKERVVMQK</sequence>
<dbReference type="OrthoDB" id="9835759at2"/>
<evidence type="ECO:0000313" key="2">
    <source>
        <dbReference type="Proteomes" id="UP000002318"/>
    </source>
</evidence>
<organism evidence="1 2">
    <name type="scientific">Sediminispirochaeta smaragdinae (strain DSM 11293 / JCM 15392 / SEBR 4228)</name>
    <name type="common">Spirochaeta smaragdinae</name>
    <dbReference type="NCBI Taxonomy" id="573413"/>
    <lineage>
        <taxon>Bacteria</taxon>
        <taxon>Pseudomonadati</taxon>
        <taxon>Spirochaetota</taxon>
        <taxon>Spirochaetia</taxon>
        <taxon>Spirochaetales</taxon>
        <taxon>Spirochaetaceae</taxon>
        <taxon>Sediminispirochaeta</taxon>
    </lineage>
</organism>
<keyword evidence="2" id="KW-1185">Reference proteome</keyword>
<dbReference type="Proteomes" id="UP000002318">
    <property type="component" value="Chromosome"/>
</dbReference>
<proteinExistence type="predicted"/>
<reference evidence="1 2" key="1">
    <citation type="journal article" date="2010" name="Stand. Genomic Sci.">
        <title>Complete genome sequence of Spirochaeta smaragdinae type strain (SEBR 4228).</title>
        <authorList>
            <person name="Mavromatis K."/>
            <person name="Yasawong M."/>
            <person name="Chertkov O."/>
            <person name="Lapidus A."/>
            <person name="Lucas S."/>
            <person name="Nolan M."/>
            <person name="Del Rio T.G."/>
            <person name="Tice H."/>
            <person name="Cheng J.F."/>
            <person name="Pitluck S."/>
            <person name="Liolios K."/>
            <person name="Ivanova N."/>
            <person name="Tapia R."/>
            <person name="Han C."/>
            <person name="Bruce D."/>
            <person name="Goodwin L."/>
            <person name="Pati A."/>
            <person name="Chen A."/>
            <person name="Palaniappan K."/>
            <person name="Land M."/>
            <person name="Hauser L."/>
            <person name="Chang Y.J."/>
            <person name="Jeffries C.D."/>
            <person name="Detter J.C."/>
            <person name="Rohde M."/>
            <person name="Brambilla E."/>
            <person name="Spring S."/>
            <person name="Goker M."/>
            <person name="Sikorski J."/>
            <person name="Woyke T."/>
            <person name="Bristow J."/>
            <person name="Eisen J.A."/>
            <person name="Markowitz V."/>
            <person name="Hugenholtz P."/>
            <person name="Klenk H.P."/>
            <person name="Kyrpides N.C."/>
        </authorList>
    </citation>
    <scope>NUCLEOTIDE SEQUENCE [LARGE SCALE GENOMIC DNA]</scope>
    <source>
        <strain evidence="2">DSM 11293 / JCM 15392 / SEBR 4228</strain>
    </source>
</reference>
<gene>
    <name evidence="1" type="ordered locus">Spirs_3415</name>
</gene>
<dbReference type="HOGENOM" id="CLU_2289911_0_0_12"/>
<evidence type="ECO:0000313" key="1">
    <source>
        <dbReference type="EMBL" id="ADK82504.1"/>
    </source>
</evidence>
<dbReference type="EMBL" id="CP002116">
    <property type="protein sequence ID" value="ADK82504.1"/>
    <property type="molecule type" value="Genomic_DNA"/>
</dbReference>
<protein>
    <submittedName>
        <fullName evidence="1">Uncharacterized protein</fullName>
    </submittedName>
</protein>